<gene>
    <name evidence="9" type="ORF">IQ266_00010</name>
</gene>
<feature type="transmembrane region" description="Helical" evidence="8">
    <location>
        <begin position="388"/>
        <end position="406"/>
    </location>
</feature>
<organism evidence="9 10">
    <name type="scientific">Romeriopsis navalis LEGE 11480</name>
    <dbReference type="NCBI Taxonomy" id="2777977"/>
    <lineage>
        <taxon>Bacteria</taxon>
        <taxon>Bacillati</taxon>
        <taxon>Cyanobacteriota</taxon>
        <taxon>Cyanophyceae</taxon>
        <taxon>Leptolyngbyales</taxon>
        <taxon>Leptolyngbyaceae</taxon>
        <taxon>Romeriopsis</taxon>
        <taxon>Romeriopsis navalis</taxon>
    </lineage>
</organism>
<keyword evidence="10" id="KW-1185">Reference proteome</keyword>
<evidence type="ECO:0000313" key="9">
    <source>
        <dbReference type="EMBL" id="MBE9028136.1"/>
    </source>
</evidence>
<dbReference type="Pfam" id="PF07690">
    <property type="entry name" value="MFS_1"/>
    <property type="match status" value="1"/>
</dbReference>
<evidence type="ECO:0000256" key="8">
    <source>
        <dbReference type="SAM" id="Phobius"/>
    </source>
</evidence>
<feature type="transmembrane region" description="Helical" evidence="8">
    <location>
        <begin position="480"/>
        <end position="499"/>
    </location>
</feature>
<feature type="transmembrane region" description="Helical" evidence="8">
    <location>
        <begin position="155"/>
        <end position="181"/>
    </location>
</feature>
<comment type="caution">
    <text evidence="9">The sequence shown here is derived from an EMBL/GenBank/DDBJ whole genome shotgun (WGS) entry which is preliminary data.</text>
</comment>
<dbReference type="Gene3D" id="1.20.1250.20">
    <property type="entry name" value="MFS general substrate transporter like domains"/>
    <property type="match status" value="1"/>
</dbReference>
<feature type="transmembrane region" description="Helical" evidence="8">
    <location>
        <begin position="505"/>
        <end position="526"/>
    </location>
</feature>
<name>A0A928VK87_9CYAN</name>
<dbReference type="Proteomes" id="UP000625316">
    <property type="component" value="Unassembled WGS sequence"/>
</dbReference>
<reference evidence="9" key="1">
    <citation type="submission" date="2020-10" db="EMBL/GenBank/DDBJ databases">
        <authorList>
            <person name="Castelo-Branco R."/>
            <person name="Eusebio N."/>
            <person name="Adriana R."/>
            <person name="Vieira A."/>
            <person name="Brugerolle De Fraissinette N."/>
            <person name="Rezende De Castro R."/>
            <person name="Schneider M.P."/>
            <person name="Vasconcelos V."/>
            <person name="Leao P.N."/>
        </authorList>
    </citation>
    <scope>NUCLEOTIDE SEQUENCE</scope>
    <source>
        <strain evidence="9">LEGE 11480</strain>
    </source>
</reference>
<dbReference type="AlphaFoldDB" id="A0A928VK87"/>
<sequence>MLRFSRMPNAKPTKSSKSSTQQQSKPNRKQKPQSSKSGQTAKPGSLTALNSARSVKRPSATRQHPSAPSPKSAPTMNLPTSTPSNAGPAETETAADQAESQTENLTEQGFLPVLQNKKFLTLWAGQVFSQIADKIYLVLMIALIDGRFQQDNQVISGWVSSIMVAFTIPAVLFGSVAGVYVDRWSKKSVLVLTNLMRGALVFAMLPLLGFVHNWQPWGDTPVGFALMLGITFLVSTLTQFFAPAEQSVIPLVVEKRDLLPANSLYTTTMMISVILGFALGEPLLALADNLLAGFHIADLGKDVLVGGGYAIAGLILVLLKTGEKPVDKTQVQPHVLADIKDGVKYLSEQPRVRAALIQLVILFSIFAALSVLAVRLAEVMPELKSSQFGFLLAAGGVGMAIGAAVLGNFGQRLSNQRLGTYGSIGMATGLGILAMFHLNLWVTLSSIALIGACAALVGIPMQTTIQQETPEAMRGKVFGLQNNAVNIALSLPLVLAGVAESMLGLKLVFFILAGLVLAGGALSWYISRNTGVSNAS</sequence>
<feature type="region of interest" description="Disordered" evidence="7">
    <location>
        <begin position="1"/>
        <end position="102"/>
    </location>
</feature>
<feature type="compositionally biased region" description="Polar residues" evidence="7">
    <location>
        <begin position="32"/>
        <end position="53"/>
    </location>
</feature>
<dbReference type="EMBL" id="JADEXQ010000001">
    <property type="protein sequence ID" value="MBE9028136.1"/>
    <property type="molecule type" value="Genomic_DNA"/>
</dbReference>
<evidence type="ECO:0000313" key="10">
    <source>
        <dbReference type="Proteomes" id="UP000625316"/>
    </source>
</evidence>
<dbReference type="InterPro" id="IPR011701">
    <property type="entry name" value="MFS"/>
</dbReference>
<keyword evidence="2" id="KW-0813">Transport</keyword>
<protein>
    <submittedName>
        <fullName evidence="9">MFS transporter</fullName>
    </submittedName>
</protein>
<dbReference type="InterPro" id="IPR036259">
    <property type="entry name" value="MFS_trans_sf"/>
</dbReference>
<accession>A0A928VK87</accession>
<feature type="transmembrane region" description="Helical" evidence="8">
    <location>
        <begin position="263"/>
        <end position="283"/>
    </location>
</feature>
<keyword evidence="6 8" id="KW-0472">Membrane</keyword>
<feature type="compositionally biased region" description="Polar residues" evidence="7">
    <location>
        <begin position="72"/>
        <end position="85"/>
    </location>
</feature>
<feature type="transmembrane region" description="Helical" evidence="8">
    <location>
        <begin position="418"/>
        <end position="436"/>
    </location>
</feature>
<dbReference type="PANTHER" id="PTHR43266:SF2">
    <property type="entry name" value="MAJOR FACILITATOR SUPERFAMILY (MFS) PROFILE DOMAIN-CONTAINING PROTEIN"/>
    <property type="match status" value="1"/>
</dbReference>
<keyword evidence="4 8" id="KW-0812">Transmembrane</keyword>
<feature type="compositionally biased region" description="Low complexity" evidence="7">
    <location>
        <begin position="11"/>
        <end position="25"/>
    </location>
</feature>
<feature type="transmembrane region" description="Helical" evidence="8">
    <location>
        <begin position="442"/>
        <end position="459"/>
    </location>
</feature>
<dbReference type="GO" id="GO:0005886">
    <property type="term" value="C:plasma membrane"/>
    <property type="evidence" value="ECO:0007669"/>
    <property type="project" value="UniProtKB-SubCell"/>
</dbReference>
<feature type="transmembrane region" description="Helical" evidence="8">
    <location>
        <begin position="303"/>
        <end position="319"/>
    </location>
</feature>
<keyword evidence="3" id="KW-1003">Cell membrane</keyword>
<dbReference type="CDD" id="cd06173">
    <property type="entry name" value="MFS_MefA_like"/>
    <property type="match status" value="1"/>
</dbReference>
<evidence type="ECO:0000256" key="1">
    <source>
        <dbReference type="ARBA" id="ARBA00004651"/>
    </source>
</evidence>
<dbReference type="SUPFAM" id="SSF103473">
    <property type="entry name" value="MFS general substrate transporter"/>
    <property type="match status" value="1"/>
</dbReference>
<proteinExistence type="predicted"/>
<dbReference type="PANTHER" id="PTHR43266">
    <property type="entry name" value="MACROLIDE-EFFLUX PROTEIN"/>
    <property type="match status" value="1"/>
</dbReference>
<feature type="transmembrane region" description="Helical" evidence="8">
    <location>
        <begin position="354"/>
        <end position="376"/>
    </location>
</feature>
<feature type="transmembrane region" description="Helical" evidence="8">
    <location>
        <begin position="222"/>
        <end position="242"/>
    </location>
</feature>
<feature type="transmembrane region" description="Helical" evidence="8">
    <location>
        <begin position="188"/>
        <end position="210"/>
    </location>
</feature>
<evidence type="ECO:0000256" key="6">
    <source>
        <dbReference type="ARBA" id="ARBA00023136"/>
    </source>
</evidence>
<keyword evidence="5 8" id="KW-1133">Transmembrane helix</keyword>
<evidence type="ECO:0000256" key="2">
    <source>
        <dbReference type="ARBA" id="ARBA00022448"/>
    </source>
</evidence>
<feature type="transmembrane region" description="Helical" evidence="8">
    <location>
        <begin position="120"/>
        <end position="143"/>
    </location>
</feature>
<evidence type="ECO:0000256" key="4">
    <source>
        <dbReference type="ARBA" id="ARBA00022692"/>
    </source>
</evidence>
<evidence type="ECO:0000256" key="3">
    <source>
        <dbReference type="ARBA" id="ARBA00022475"/>
    </source>
</evidence>
<dbReference type="GO" id="GO:0022857">
    <property type="term" value="F:transmembrane transporter activity"/>
    <property type="evidence" value="ECO:0007669"/>
    <property type="project" value="InterPro"/>
</dbReference>
<evidence type="ECO:0000256" key="5">
    <source>
        <dbReference type="ARBA" id="ARBA00022989"/>
    </source>
</evidence>
<evidence type="ECO:0000256" key="7">
    <source>
        <dbReference type="SAM" id="MobiDB-lite"/>
    </source>
</evidence>
<comment type="subcellular location">
    <subcellularLocation>
        <location evidence="1">Cell membrane</location>
        <topology evidence="1">Multi-pass membrane protein</topology>
    </subcellularLocation>
</comment>